<dbReference type="AlphaFoldDB" id="A0A2G9HN06"/>
<dbReference type="STRING" id="429701.A0A2G9HN06"/>
<dbReference type="CDD" id="cd22157">
    <property type="entry name" value="F-box_AtFBW1-like"/>
    <property type="match status" value="1"/>
</dbReference>
<dbReference type="SUPFAM" id="SSF81383">
    <property type="entry name" value="F-box domain"/>
    <property type="match status" value="1"/>
</dbReference>
<name>A0A2G9HN06_9LAMI</name>
<gene>
    <name evidence="2" type="ORF">CDL12_08432</name>
</gene>
<dbReference type="InterPro" id="IPR001810">
    <property type="entry name" value="F-box_dom"/>
</dbReference>
<dbReference type="InterPro" id="IPR050796">
    <property type="entry name" value="SCF_F-box_component"/>
</dbReference>
<dbReference type="InterPro" id="IPR006527">
    <property type="entry name" value="F-box-assoc_dom_typ1"/>
</dbReference>
<dbReference type="Gene3D" id="1.20.1280.50">
    <property type="match status" value="1"/>
</dbReference>
<evidence type="ECO:0000259" key="1">
    <source>
        <dbReference type="PROSITE" id="PS50181"/>
    </source>
</evidence>
<dbReference type="PANTHER" id="PTHR31672">
    <property type="entry name" value="BNACNNG10540D PROTEIN"/>
    <property type="match status" value="1"/>
</dbReference>
<dbReference type="Pfam" id="PF07734">
    <property type="entry name" value="FBA_1"/>
    <property type="match status" value="1"/>
</dbReference>
<dbReference type="InterPro" id="IPR017451">
    <property type="entry name" value="F-box-assoc_interact_dom"/>
</dbReference>
<reference evidence="3" key="1">
    <citation type="journal article" date="2018" name="Gigascience">
        <title>Genome assembly of the Pink Ipe (Handroanthus impetiginosus, Bignoniaceae), a highly valued, ecologically keystone Neotropical timber forest tree.</title>
        <authorList>
            <person name="Silva-Junior O.B."/>
            <person name="Grattapaglia D."/>
            <person name="Novaes E."/>
            <person name="Collevatti R.G."/>
        </authorList>
    </citation>
    <scope>NUCLEOTIDE SEQUENCE [LARGE SCALE GENOMIC DNA]</scope>
    <source>
        <strain evidence="3">cv. UFG-1</strain>
    </source>
</reference>
<proteinExistence type="predicted"/>
<accession>A0A2G9HN06</accession>
<evidence type="ECO:0000313" key="3">
    <source>
        <dbReference type="Proteomes" id="UP000231279"/>
    </source>
</evidence>
<organism evidence="2 3">
    <name type="scientific">Handroanthus impetiginosus</name>
    <dbReference type="NCBI Taxonomy" id="429701"/>
    <lineage>
        <taxon>Eukaryota</taxon>
        <taxon>Viridiplantae</taxon>
        <taxon>Streptophyta</taxon>
        <taxon>Embryophyta</taxon>
        <taxon>Tracheophyta</taxon>
        <taxon>Spermatophyta</taxon>
        <taxon>Magnoliopsida</taxon>
        <taxon>eudicotyledons</taxon>
        <taxon>Gunneridae</taxon>
        <taxon>Pentapetalae</taxon>
        <taxon>asterids</taxon>
        <taxon>lamiids</taxon>
        <taxon>Lamiales</taxon>
        <taxon>Bignoniaceae</taxon>
        <taxon>Crescentiina</taxon>
        <taxon>Tabebuia alliance</taxon>
        <taxon>Handroanthus</taxon>
    </lineage>
</organism>
<comment type="caution">
    <text evidence="2">The sequence shown here is derived from an EMBL/GenBank/DDBJ whole genome shotgun (WGS) entry which is preliminary data.</text>
</comment>
<dbReference type="EMBL" id="NKXS01001380">
    <property type="protein sequence ID" value="PIN18894.1"/>
    <property type="molecule type" value="Genomic_DNA"/>
</dbReference>
<protein>
    <recommendedName>
        <fullName evidence="1">F-box domain-containing protein</fullName>
    </recommendedName>
</protein>
<dbReference type="SMART" id="SM00256">
    <property type="entry name" value="FBOX"/>
    <property type="match status" value="1"/>
</dbReference>
<feature type="domain" description="F-box" evidence="1">
    <location>
        <begin position="1"/>
        <end position="44"/>
    </location>
</feature>
<keyword evidence="3" id="KW-1185">Reference proteome</keyword>
<dbReference type="Pfam" id="PF00646">
    <property type="entry name" value="F-box"/>
    <property type="match status" value="1"/>
</dbReference>
<dbReference type="InterPro" id="IPR036047">
    <property type="entry name" value="F-box-like_dom_sf"/>
</dbReference>
<dbReference type="OrthoDB" id="5314306at2759"/>
<dbReference type="PROSITE" id="PS50181">
    <property type="entry name" value="FBOX"/>
    <property type="match status" value="1"/>
</dbReference>
<evidence type="ECO:0000313" key="2">
    <source>
        <dbReference type="EMBL" id="PIN18894.1"/>
    </source>
</evidence>
<sequence length="339" mass="39316">MSDYLPQEVVIKILARLPPKSLLKFRCVSNSWNLLISSQYFISMHTQETILSWPLAAQTDHIIFMCSRAGRREIYSVQNDNKDFSNDRDVKVEYLYCAYARTNHRIAESIFLWNPVVKKKVNLPVPQATVEYLDPHRFVVGLGFDSKNNEYKVVRIAYVPRGVEPPIAEIYELKVKNWHRVHAEIPKNCVVSYTQLQVFIRGNVHWVAFRNTARRDIKMPILWHIVVLKECLAIAEYDQHVFRKNYHIWVMKNYGEAESWSKQYCIHLEEGPPMILGSRINGDVLFTTRMNELVSYNPVTGVGKTVDLEVSGLKNSFHVGTYIESLALLVDGEEAEERL</sequence>
<dbReference type="PANTHER" id="PTHR31672:SF13">
    <property type="entry name" value="F-BOX PROTEIN CPR30-LIKE"/>
    <property type="match status" value="1"/>
</dbReference>
<dbReference type="NCBIfam" id="TIGR01640">
    <property type="entry name" value="F_box_assoc_1"/>
    <property type="match status" value="1"/>
</dbReference>
<dbReference type="Proteomes" id="UP000231279">
    <property type="component" value="Unassembled WGS sequence"/>
</dbReference>